<dbReference type="Pfam" id="PF13857">
    <property type="entry name" value="Ank_5"/>
    <property type="match status" value="1"/>
</dbReference>
<dbReference type="Proteomes" id="UP000663838">
    <property type="component" value="Unassembled WGS sequence"/>
</dbReference>
<feature type="repeat" description="ANK" evidence="3">
    <location>
        <begin position="777"/>
        <end position="809"/>
    </location>
</feature>
<dbReference type="EMBL" id="CAJNYV010001513">
    <property type="protein sequence ID" value="CAF3425702.1"/>
    <property type="molecule type" value="Genomic_DNA"/>
</dbReference>
<dbReference type="Pfam" id="PF13424">
    <property type="entry name" value="TPR_12"/>
    <property type="match status" value="2"/>
</dbReference>
<dbReference type="Gene3D" id="1.25.40.10">
    <property type="entry name" value="Tetratricopeptide repeat domain"/>
    <property type="match status" value="2"/>
</dbReference>
<keyword evidence="1" id="KW-0677">Repeat</keyword>
<evidence type="ECO:0000256" key="3">
    <source>
        <dbReference type="PROSITE-ProRule" id="PRU00023"/>
    </source>
</evidence>
<name>A0A821RN85_9BILA</name>
<dbReference type="SMART" id="SM00028">
    <property type="entry name" value="TPR"/>
    <property type="match status" value="6"/>
</dbReference>
<dbReference type="PANTHER" id="PTHR24171:SF9">
    <property type="entry name" value="ANKYRIN REPEAT DOMAIN-CONTAINING PROTEIN 39"/>
    <property type="match status" value="1"/>
</dbReference>
<protein>
    <submittedName>
        <fullName evidence="5">Uncharacterized protein</fullName>
    </submittedName>
</protein>
<dbReference type="InterPro" id="IPR002110">
    <property type="entry name" value="Ankyrin_rpt"/>
</dbReference>
<dbReference type="Pfam" id="PF13374">
    <property type="entry name" value="TPR_10"/>
    <property type="match status" value="1"/>
</dbReference>
<dbReference type="InterPro" id="IPR036770">
    <property type="entry name" value="Ankyrin_rpt-contain_sf"/>
</dbReference>
<feature type="repeat" description="ANK" evidence="3">
    <location>
        <begin position="810"/>
        <end position="842"/>
    </location>
</feature>
<organism evidence="5 6">
    <name type="scientific">Rotaria socialis</name>
    <dbReference type="NCBI Taxonomy" id="392032"/>
    <lineage>
        <taxon>Eukaryota</taxon>
        <taxon>Metazoa</taxon>
        <taxon>Spiralia</taxon>
        <taxon>Gnathifera</taxon>
        <taxon>Rotifera</taxon>
        <taxon>Eurotatoria</taxon>
        <taxon>Bdelloidea</taxon>
        <taxon>Philodinida</taxon>
        <taxon>Philodinidae</taxon>
        <taxon>Rotaria</taxon>
    </lineage>
</organism>
<dbReference type="Pfam" id="PF12796">
    <property type="entry name" value="Ank_2"/>
    <property type="match status" value="2"/>
</dbReference>
<dbReference type="EMBL" id="CAJOBS010003007">
    <property type="protein sequence ID" value="CAF4842550.1"/>
    <property type="molecule type" value="Genomic_DNA"/>
</dbReference>
<evidence type="ECO:0000313" key="4">
    <source>
        <dbReference type="EMBL" id="CAF3425702.1"/>
    </source>
</evidence>
<dbReference type="GO" id="GO:0070531">
    <property type="term" value="C:BRCA1-A complex"/>
    <property type="evidence" value="ECO:0007669"/>
    <property type="project" value="TreeGrafter"/>
</dbReference>
<dbReference type="InterPro" id="IPR011990">
    <property type="entry name" value="TPR-like_helical_dom_sf"/>
</dbReference>
<comment type="caution">
    <text evidence="5">The sequence shown here is derived from an EMBL/GenBank/DDBJ whole genome shotgun (WGS) entry which is preliminary data.</text>
</comment>
<feature type="repeat" description="ANK" evidence="3">
    <location>
        <begin position="850"/>
        <end position="882"/>
    </location>
</feature>
<dbReference type="InterPro" id="IPR019734">
    <property type="entry name" value="TPR_rpt"/>
</dbReference>
<evidence type="ECO:0000256" key="2">
    <source>
        <dbReference type="ARBA" id="ARBA00023043"/>
    </source>
</evidence>
<dbReference type="GO" id="GO:0031436">
    <property type="term" value="C:BRCA1-BARD1 complex"/>
    <property type="evidence" value="ECO:0007669"/>
    <property type="project" value="TreeGrafter"/>
</dbReference>
<dbReference type="SUPFAM" id="SSF48403">
    <property type="entry name" value="Ankyrin repeat"/>
    <property type="match status" value="2"/>
</dbReference>
<dbReference type="PRINTS" id="PR01415">
    <property type="entry name" value="ANKYRIN"/>
</dbReference>
<feature type="repeat" description="ANK" evidence="3">
    <location>
        <begin position="744"/>
        <end position="776"/>
    </location>
</feature>
<dbReference type="Gene3D" id="1.25.40.20">
    <property type="entry name" value="Ankyrin repeat-containing domain"/>
    <property type="match status" value="3"/>
</dbReference>
<gene>
    <name evidence="4" type="ORF">KIK155_LOCUS10368</name>
    <name evidence="5" type="ORF">TOA249_LOCUS26197</name>
</gene>
<dbReference type="AlphaFoldDB" id="A0A821RN85"/>
<feature type="repeat" description="ANK" evidence="3">
    <location>
        <begin position="306"/>
        <end position="338"/>
    </location>
</feature>
<evidence type="ECO:0000313" key="6">
    <source>
        <dbReference type="Proteomes" id="UP000663838"/>
    </source>
</evidence>
<keyword evidence="2 3" id="KW-0040">ANK repeat</keyword>
<dbReference type="SMART" id="SM00248">
    <property type="entry name" value="ANK"/>
    <property type="match status" value="11"/>
</dbReference>
<dbReference type="Proteomes" id="UP000663865">
    <property type="component" value="Unassembled WGS sequence"/>
</dbReference>
<evidence type="ECO:0000256" key="1">
    <source>
        <dbReference type="ARBA" id="ARBA00022737"/>
    </source>
</evidence>
<dbReference type="GO" id="GO:0085020">
    <property type="term" value="P:protein K6-linked ubiquitination"/>
    <property type="evidence" value="ECO:0007669"/>
    <property type="project" value="TreeGrafter"/>
</dbReference>
<dbReference type="PROSITE" id="PS50088">
    <property type="entry name" value="ANK_REPEAT"/>
    <property type="match status" value="6"/>
</dbReference>
<proteinExistence type="predicted"/>
<dbReference type="SUPFAM" id="SSF48452">
    <property type="entry name" value="TPR-like"/>
    <property type="match status" value="1"/>
</dbReference>
<dbReference type="GO" id="GO:0004842">
    <property type="term" value="F:ubiquitin-protein transferase activity"/>
    <property type="evidence" value="ECO:0007669"/>
    <property type="project" value="TreeGrafter"/>
</dbReference>
<reference evidence="5" key="1">
    <citation type="submission" date="2021-02" db="EMBL/GenBank/DDBJ databases">
        <authorList>
            <person name="Nowell W R."/>
        </authorList>
    </citation>
    <scope>NUCLEOTIDE SEQUENCE</scope>
</reference>
<dbReference type="PROSITE" id="PS50297">
    <property type="entry name" value="ANK_REP_REGION"/>
    <property type="match status" value="6"/>
</dbReference>
<sequence length="970" mass="108710">MESNVNIKDQTSNSHKDYYKFLSQIFTSKKEFVSEYKKIYFGKAKAKELYHHILNELKRTVSEGNINSFKKFSTLIDDISHVENKETLRTFYHDDDENPIKSTNLVILACQNNKVKILEYLFSYSSNILYNLSAKVGKNSILLDDEDETGHNAFYYAILSGSTELIDALINSRIGNYFVAHLDELEVILSKVYEELTPTQKADCLNNIDITKVLLKYGAVSNNKSILEMTNNAEVINLLTLVEKLFKAVKSDRALEIEKCIDGGAVANAKNASGETPLHIAAWKGDETMVEILLMLKCNPNAVGKGGFTPLHYAAKFSHLEVVKVLLANGAKYNVSIHNGKTSIDFAKDKDIISLIQLVKESFQNVIDGNSKVIDNLNQVKDIDTIKAVMNARDCENKSLVVVAMLNNFSKVQQLKEIFQGDVATEVELALKFATHPDKFQVALKVLVQIGKRREEILGPDNPGMLDIQLHIGCVVFEQGYYEEALTIYEEILQPQEGNFGLNCKDALNTRNCIAFILHRLNRNEEALSIYKEVIERQREILQPNDLDALKALGHMAIVLNSLGKCEEALSIYQTAFKTMKEILGANSPTTLSTQDNMALILGGLRRYEEALNVHKEVYEKRKEVLGIHHSDTLRTLRNIADILDKQNKSQEAFTTFQEILNAQKNNLGPKHVDTIRTQHSMARLLFTQGNLLGALKAYKDGFEQRKSILGPSHSIILDSIQKIDNLYWLLKLQGCQSTDINLYLNNDLNKAALNGNLKMVKRLIKLGADVNEKDIDGRAPLHFATDNKHIDIVDLLMKNGADVTQVTCKGNTPLHTAASKGFNEIAEVLLKYVSREQLNDFVDAKTTLSGTTSLHVASKNGTLDMVKTLLQYGATYNIGNKQGKTPLDLSKDNKTIKFLKLVEELFEDSRKGNVQMLDKLQAMESDELLAVINARNDKGKTLIQVAVANQHKDLAGKIIRTPKLNLQSC</sequence>
<feature type="repeat" description="ANK" evidence="3">
    <location>
        <begin position="273"/>
        <end position="305"/>
    </location>
</feature>
<evidence type="ECO:0000313" key="5">
    <source>
        <dbReference type="EMBL" id="CAF4842550.1"/>
    </source>
</evidence>
<dbReference type="PANTHER" id="PTHR24171">
    <property type="entry name" value="ANKYRIN REPEAT DOMAIN-CONTAINING PROTEIN 39-RELATED"/>
    <property type="match status" value="1"/>
</dbReference>
<accession>A0A821RN85</accession>